<proteinExistence type="inferred from homology"/>
<dbReference type="GO" id="GO:0005524">
    <property type="term" value="F:ATP binding"/>
    <property type="evidence" value="ECO:0007669"/>
    <property type="project" value="UniProtKB-KW"/>
</dbReference>
<dbReference type="Pfam" id="PF19055">
    <property type="entry name" value="ABC2_membrane_7"/>
    <property type="match status" value="1"/>
</dbReference>
<dbReference type="PANTHER" id="PTHR48042:SF8">
    <property type="entry name" value="ABC-2 TYPE TRANSPORTER TRANSMEMBRANE DOMAIN-CONTAINING PROTEIN"/>
    <property type="match status" value="1"/>
</dbReference>
<dbReference type="Pfam" id="PF00005">
    <property type="entry name" value="ABC_tran"/>
    <property type="match status" value="1"/>
</dbReference>
<dbReference type="GO" id="GO:0016020">
    <property type="term" value="C:membrane"/>
    <property type="evidence" value="ECO:0007669"/>
    <property type="project" value="UniProtKB-SubCell"/>
</dbReference>
<accession>A0A2P5EMU5</accession>
<gene>
    <name evidence="11" type="ORF">TorRG33x02_172750</name>
</gene>
<dbReference type="AlphaFoldDB" id="A0A2P5EMU5"/>
<evidence type="ECO:0000256" key="3">
    <source>
        <dbReference type="ARBA" id="ARBA00022448"/>
    </source>
</evidence>
<dbReference type="PROSITE" id="PS50893">
    <property type="entry name" value="ABC_TRANSPORTER_2"/>
    <property type="match status" value="1"/>
</dbReference>
<dbReference type="InterPro" id="IPR013525">
    <property type="entry name" value="ABC2_TM"/>
</dbReference>
<evidence type="ECO:0000256" key="5">
    <source>
        <dbReference type="ARBA" id="ARBA00022741"/>
    </source>
</evidence>
<keyword evidence="5" id="KW-0547">Nucleotide-binding</keyword>
<evidence type="ECO:0000256" key="4">
    <source>
        <dbReference type="ARBA" id="ARBA00022692"/>
    </source>
</evidence>
<dbReference type="InterPro" id="IPR043926">
    <property type="entry name" value="ABCG_dom"/>
</dbReference>
<evidence type="ECO:0000256" key="2">
    <source>
        <dbReference type="ARBA" id="ARBA00005814"/>
    </source>
</evidence>
<evidence type="ECO:0000256" key="7">
    <source>
        <dbReference type="ARBA" id="ARBA00022989"/>
    </source>
</evidence>
<keyword evidence="8 9" id="KW-0472">Membrane</keyword>
<keyword evidence="7 9" id="KW-1133">Transmembrane helix</keyword>
<keyword evidence="12" id="KW-1185">Reference proteome</keyword>
<feature type="transmembrane region" description="Helical" evidence="9">
    <location>
        <begin position="473"/>
        <end position="497"/>
    </location>
</feature>
<dbReference type="InterPro" id="IPR052215">
    <property type="entry name" value="Plant_ABCG"/>
</dbReference>
<dbReference type="SMART" id="SM00382">
    <property type="entry name" value="AAA"/>
    <property type="match status" value="1"/>
</dbReference>
<dbReference type="Gene3D" id="3.40.50.300">
    <property type="entry name" value="P-loop containing nucleotide triphosphate hydrolases"/>
    <property type="match status" value="1"/>
</dbReference>
<dbReference type="Proteomes" id="UP000237000">
    <property type="component" value="Unassembled WGS sequence"/>
</dbReference>
<comment type="similarity">
    <text evidence="2">Belongs to the ABC transporter superfamily. ABCG family. Eye pigment precursor importer (TC 3.A.1.204) subfamily.</text>
</comment>
<evidence type="ECO:0000256" key="9">
    <source>
        <dbReference type="SAM" id="Phobius"/>
    </source>
</evidence>
<feature type="domain" description="ABC transporter" evidence="10">
    <location>
        <begin position="42"/>
        <end position="288"/>
    </location>
</feature>
<dbReference type="Pfam" id="PF01061">
    <property type="entry name" value="ABC2_membrane"/>
    <property type="match status" value="1"/>
</dbReference>
<dbReference type="InterPro" id="IPR017871">
    <property type="entry name" value="ABC_transporter-like_CS"/>
</dbReference>
<keyword evidence="4 9" id="KW-0812">Transmembrane</keyword>
<dbReference type="GO" id="GO:0140359">
    <property type="term" value="F:ABC-type transporter activity"/>
    <property type="evidence" value="ECO:0007669"/>
    <property type="project" value="InterPro"/>
</dbReference>
<evidence type="ECO:0000313" key="12">
    <source>
        <dbReference type="Proteomes" id="UP000237000"/>
    </source>
</evidence>
<evidence type="ECO:0000313" key="11">
    <source>
        <dbReference type="EMBL" id="PON86891.1"/>
    </source>
</evidence>
<comment type="subcellular location">
    <subcellularLocation>
        <location evidence="1">Membrane</location>
        <topology evidence="1">Multi-pass membrane protein</topology>
    </subcellularLocation>
</comment>
<dbReference type="PROSITE" id="PS00211">
    <property type="entry name" value="ABC_TRANSPORTER_1"/>
    <property type="match status" value="1"/>
</dbReference>
<name>A0A2P5EMU5_TREOI</name>
<evidence type="ECO:0000256" key="1">
    <source>
        <dbReference type="ARBA" id="ARBA00004141"/>
    </source>
</evidence>
<evidence type="ECO:0000256" key="6">
    <source>
        <dbReference type="ARBA" id="ARBA00022840"/>
    </source>
</evidence>
<dbReference type="InterPro" id="IPR003439">
    <property type="entry name" value="ABC_transporter-like_ATP-bd"/>
</dbReference>
<dbReference type="InParanoid" id="A0A2P5EMU5"/>
<feature type="transmembrane region" description="Helical" evidence="9">
    <location>
        <begin position="509"/>
        <end position="531"/>
    </location>
</feature>
<evidence type="ECO:0000256" key="8">
    <source>
        <dbReference type="ARBA" id="ARBA00023136"/>
    </source>
</evidence>
<reference evidence="12" key="1">
    <citation type="submission" date="2016-06" db="EMBL/GenBank/DDBJ databases">
        <title>Parallel loss of symbiosis genes in relatives of nitrogen-fixing non-legume Parasponia.</title>
        <authorList>
            <person name="Van Velzen R."/>
            <person name="Holmer R."/>
            <person name="Bu F."/>
            <person name="Rutten L."/>
            <person name="Van Zeijl A."/>
            <person name="Liu W."/>
            <person name="Santuari L."/>
            <person name="Cao Q."/>
            <person name="Sharma T."/>
            <person name="Shen D."/>
            <person name="Roswanjaya Y."/>
            <person name="Wardhani T."/>
            <person name="Kalhor M.S."/>
            <person name="Jansen J."/>
            <person name="Van den Hoogen J."/>
            <person name="Gungor B."/>
            <person name="Hartog M."/>
            <person name="Hontelez J."/>
            <person name="Verver J."/>
            <person name="Yang W.-C."/>
            <person name="Schijlen E."/>
            <person name="Repin R."/>
            <person name="Schilthuizen M."/>
            <person name="Schranz E."/>
            <person name="Heidstra R."/>
            <person name="Miyata K."/>
            <person name="Fedorova E."/>
            <person name="Kohlen W."/>
            <person name="Bisseling T."/>
            <person name="Smit S."/>
            <person name="Geurts R."/>
        </authorList>
    </citation>
    <scope>NUCLEOTIDE SEQUENCE [LARGE SCALE GENOMIC DNA]</scope>
    <source>
        <strain evidence="12">cv. RG33-2</strain>
    </source>
</reference>
<organism evidence="11 12">
    <name type="scientific">Trema orientale</name>
    <name type="common">Charcoal tree</name>
    <name type="synonym">Celtis orientalis</name>
    <dbReference type="NCBI Taxonomy" id="63057"/>
    <lineage>
        <taxon>Eukaryota</taxon>
        <taxon>Viridiplantae</taxon>
        <taxon>Streptophyta</taxon>
        <taxon>Embryophyta</taxon>
        <taxon>Tracheophyta</taxon>
        <taxon>Spermatophyta</taxon>
        <taxon>Magnoliopsida</taxon>
        <taxon>eudicotyledons</taxon>
        <taxon>Gunneridae</taxon>
        <taxon>Pentapetalae</taxon>
        <taxon>rosids</taxon>
        <taxon>fabids</taxon>
        <taxon>Rosales</taxon>
        <taxon>Cannabaceae</taxon>
        <taxon>Trema</taxon>
    </lineage>
</organism>
<protein>
    <submittedName>
        <fullName evidence="11">ABC transporter-like</fullName>
    </submittedName>
</protein>
<dbReference type="STRING" id="63057.A0A2P5EMU5"/>
<keyword evidence="6" id="KW-0067">ATP-binding</keyword>
<dbReference type="SUPFAM" id="SSF52540">
    <property type="entry name" value="P-loop containing nucleoside triphosphate hydrolases"/>
    <property type="match status" value="1"/>
</dbReference>
<dbReference type="InterPro" id="IPR003593">
    <property type="entry name" value="AAA+_ATPase"/>
</dbReference>
<feature type="transmembrane region" description="Helical" evidence="9">
    <location>
        <begin position="537"/>
        <end position="555"/>
    </location>
</feature>
<dbReference type="OrthoDB" id="66620at2759"/>
<dbReference type="PANTHER" id="PTHR48042">
    <property type="entry name" value="ABC TRANSPORTER G FAMILY MEMBER 11"/>
    <property type="match status" value="1"/>
</dbReference>
<dbReference type="InterPro" id="IPR027417">
    <property type="entry name" value="P-loop_NTPase"/>
</dbReference>
<feature type="transmembrane region" description="Helical" evidence="9">
    <location>
        <begin position="433"/>
        <end position="453"/>
    </location>
</feature>
<comment type="caution">
    <text evidence="11">The sequence shown here is derived from an EMBL/GenBank/DDBJ whole genome shotgun (WGS) entry which is preliminary data.</text>
</comment>
<keyword evidence="3" id="KW-0813">Transport</keyword>
<sequence length="702" mass="78934">MDHVCSTNAIGMDQYDQDQSDHVISSMERKEINNKIIEGPYLVWEDITAVAPNLMRNNNKARKLLNNLSGYAQPNRIMALMGPSGSGKSTLLDAFAGRLSPNIKMTGNVLVKGKKGSGNCGGISYLTQEDVFLGTLTVRETITYSAHLRVSNKLSKEEINVLVEKTIAQMGLEHCADNKIGNWHLRGISGGEKKRLSISLEILTQPHIMLLDEPTTGLDSASAFFVVWALRNIAHDGRIVVCSIHQPSGYLFDLFDDLFLLSGGEAVYFGEAKLAVKFFADAGFPCPTRANPTDHFLRCVNSDFDNVTAALFLRSKNSISGTTMSRSVANLTTKDIKAILIQKYKNSEYATLTIEKIRQINSTEEVIILLNESKASWFKQLCTLTDRSFVNMTRDVGYYWLRMVFYLAVAVCTGSIYFEIGTSNMAIIARAKCQAFVYGFMICLSNGGLPSFIEEIRVYNRERFKKHYGADVIMISNFLSSFPFLVVTALSTGTIIYEMVKFRPGFSHYSYFVLNLFCCLSVIESCMMLVAFLVPNVLMGIGIGTSLIVFMMMPSEIFRLISDLPKFFWRYPMSYVSFASWALEGVYKNDMIGLEFDPLVPGDPKLKGEIILQTIFAIPLDHSKWWDLTALLCLLIFHRLTFLLALKYKESISLHSKLYVYSAFTQISKRFSSLKQQFNVSKRNQPLYSLSSQLGLRSPMRP</sequence>
<feature type="transmembrane region" description="Helical" evidence="9">
    <location>
        <begin position="399"/>
        <end position="421"/>
    </location>
</feature>
<dbReference type="GO" id="GO:0016887">
    <property type="term" value="F:ATP hydrolysis activity"/>
    <property type="evidence" value="ECO:0007669"/>
    <property type="project" value="InterPro"/>
</dbReference>
<dbReference type="EMBL" id="JXTC01000124">
    <property type="protein sequence ID" value="PON86891.1"/>
    <property type="molecule type" value="Genomic_DNA"/>
</dbReference>
<evidence type="ECO:0000259" key="10">
    <source>
        <dbReference type="PROSITE" id="PS50893"/>
    </source>
</evidence>